<keyword evidence="2" id="KW-1185">Reference proteome</keyword>
<comment type="caution">
    <text evidence="1">The sequence shown here is derived from an EMBL/GenBank/DDBJ whole genome shotgun (WGS) entry which is preliminary data.</text>
</comment>
<dbReference type="EMBL" id="BAABEY010000033">
    <property type="protein sequence ID" value="GAA4445281.1"/>
    <property type="molecule type" value="Genomic_DNA"/>
</dbReference>
<sequence length="69" mass="7886">MYGFQQVVDYTEFIALRSVFRIGCDEVKGMLPFKLPGLERGDIGMFNFAWELLDGEDCAAWEKLSKESS</sequence>
<organism evidence="1 2">
    <name type="scientific">Ravibacter arvi</name>
    <dbReference type="NCBI Taxonomy" id="2051041"/>
    <lineage>
        <taxon>Bacteria</taxon>
        <taxon>Pseudomonadati</taxon>
        <taxon>Bacteroidota</taxon>
        <taxon>Cytophagia</taxon>
        <taxon>Cytophagales</taxon>
        <taxon>Spirosomataceae</taxon>
        <taxon>Ravibacter</taxon>
    </lineage>
</organism>
<evidence type="ECO:0000313" key="1">
    <source>
        <dbReference type="EMBL" id="GAA4445281.1"/>
    </source>
</evidence>
<accession>A0ABP8M8H2</accession>
<protein>
    <submittedName>
        <fullName evidence="1">Uncharacterized protein</fullName>
    </submittedName>
</protein>
<reference evidence="2" key="1">
    <citation type="journal article" date="2019" name="Int. J. Syst. Evol. Microbiol.">
        <title>The Global Catalogue of Microorganisms (GCM) 10K type strain sequencing project: providing services to taxonomists for standard genome sequencing and annotation.</title>
        <authorList>
            <consortium name="The Broad Institute Genomics Platform"/>
            <consortium name="The Broad Institute Genome Sequencing Center for Infectious Disease"/>
            <person name="Wu L."/>
            <person name="Ma J."/>
        </authorList>
    </citation>
    <scope>NUCLEOTIDE SEQUENCE [LARGE SCALE GENOMIC DNA]</scope>
    <source>
        <strain evidence="2">JCM 31920</strain>
    </source>
</reference>
<name>A0ABP8M8H2_9BACT</name>
<dbReference type="Proteomes" id="UP001501508">
    <property type="component" value="Unassembled WGS sequence"/>
</dbReference>
<gene>
    <name evidence="1" type="ORF">GCM10023091_36720</name>
</gene>
<evidence type="ECO:0000313" key="2">
    <source>
        <dbReference type="Proteomes" id="UP001501508"/>
    </source>
</evidence>
<proteinExistence type="predicted"/>